<evidence type="ECO:0000259" key="6">
    <source>
        <dbReference type="PROSITE" id="PS50045"/>
    </source>
</evidence>
<dbReference type="InterPro" id="IPR025662">
    <property type="entry name" value="Sigma_54_int_dom_ATP-bd_1"/>
</dbReference>
<dbReference type="InterPro" id="IPR011006">
    <property type="entry name" value="CheY-like_superfamily"/>
</dbReference>
<dbReference type="PROSITE" id="PS00676">
    <property type="entry name" value="SIGMA54_INTERACT_2"/>
    <property type="match status" value="1"/>
</dbReference>
<evidence type="ECO:0000256" key="5">
    <source>
        <dbReference type="PROSITE-ProRule" id="PRU00169"/>
    </source>
</evidence>
<proteinExistence type="predicted"/>
<dbReference type="InterPro" id="IPR003593">
    <property type="entry name" value="AAA+_ATPase"/>
</dbReference>
<keyword evidence="2" id="KW-0067">ATP-binding</keyword>
<evidence type="ECO:0000256" key="3">
    <source>
        <dbReference type="ARBA" id="ARBA00023015"/>
    </source>
</evidence>
<dbReference type="InterPro" id="IPR002197">
    <property type="entry name" value="HTH_Fis"/>
</dbReference>
<dbReference type="SUPFAM" id="SSF52540">
    <property type="entry name" value="P-loop containing nucleoside triphosphate hydrolases"/>
    <property type="match status" value="1"/>
</dbReference>
<dbReference type="Pfam" id="PF25601">
    <property type="entry name" value="AAA_lid_14"/>
    <property type="match status" value="1"/>
</dbReference>
<protein>
    <submittedName>
        <fullName evidence="8">Sigma 54 response regulator</fullName>
    </submittedName>
</protein>
<dbReference type="Gene3D" id="3.40.50.300">
    <property type="entry name" value="P-loop containing nucleotide triphosphate hydrolases"/>
    <property type="match status" value="1"/>
</dbReference>
<dbReference type="Pfam" id="PF00158">
    <property type="entry name" value="Sigma54_activat"/>
    <property type="match status" value="1"/>
</dbReference>
<dbReference type="Gene3D" id="1.10.10.60">
    <property type="entry name" value="Homeodomain-like"/>
    <property type="match status" value="1"/>
</dbReference>
<dbReference type="Gene3D" id="1.10.8.60">
    <property type="match status" value="1"/>
</dbReference>
<dbReference type="InterPro" id="IPR058031">
    <property type="entry name" value="AAA_lid_NorR"/>
</dbReference>
<dbReference type="PRINTS" id="PR01590">
    <property type="entry name" value="HTHFIS"/>
</dbReference>
<reference evidence="8 9" key="1">
    <citation type="submission" date="2014-10" db="EMBL/GenBank/DDBJ databases">
        <title>Draft genome of anammox bacterium scalindua brodae, obtained using differential coverage binning of sequence data from two enrichment reactors.</title>
        <authorList>
            <person name="Speth D.R."/>
            <person name="Russ L."/>
            <person name="Kartal B."/>
            <person name="Op den Camp H.J."/>
            <person name="Dutilh B.E."/>
            <person name="Jetten M.S."/>
        </authorList>
    </citation>
    <scope>NUCLEOTIDE SEQUENCE [LARGE SCALE GENOMIC DNA]</scope>
    <source>
        <strain evidence="8">RU1</strain>
    </source>
</reference>
<evidence type="ECO:0000256" key="2">
    <source>
        <dbReference type="ARBA" id="ARBA00022840"/>
    </source>
</evidence>
<dbReference type="Proteomes" id="UP000030652">
    <property type="component" value="Unassembled WGS sequence"/>
</dbReference>
<dbReference type="AlphaFoldDB" id="A0A0B0ECU9"/>
<dbReference type="Pfam" id="PF00072">
    <property type="entry name" value="Response_reg"/>
    <property type="match status" value="1"/>
</dbReference>
<dbReference type="Gene3D" id="3.40.50.2300">
    <property type="match status" value="1"/>
</dbReference>
<feature type="modified residue" description="4-aspartylphosphate" evidence="5">
    <location>
        <position position="54"/>
    </location>
</feature>
<feature type="domain" description="Sigma-54 factor interaction" evidence="6">
    <location>
        <begin position="144"/>
        <end position="373"/>
    </location>
</feature>
<dbReference type="PROSITE" id="PS50045">
    <property type="entry name" value="SIGMA54_INTERACT_4"/>
    <property type="match status" value="1"/>
</dbReference>
<accession>A0A0B0ECU9</accession>
<comment type="caution">
    <text evidence="8">The sequence shown here is derived from an EMBL/GenBank/DDBJ whole genome shotgun (WGS) entry which is preliminary data.</text>
</comment>
<dbReference type="FunFam" id="3.40.50.300:FF:000006">
    <property type="entry name" value="DNA-binding transcriptional regulator NtrC"/>
    <property type="match status" value="1"/>
</dbReference>
<keyword evidence="5" id="KW-0597">Phosphoprotein</keyword>
<dbReference type="GO" id="GO:0006355">
    <property type="term" value="P:regulation of DNA-templated transcription"/>
    <property type="evidence" value="ECO:0007669"/>
    <property type="project" value="InterPro"/>
</dbReference>
<evidence type="ECO:0000313" key="8">
    <source>
        <dbReference type="EMBL" id="KHE90509.1"/>
    </source>
</evidence>
<evidence type="ECO:0000256" key="1">
    <source>
        <dbReference type="ARBA" id="ARBA00022741"/>
    </source>
</evidence>
<keyword evidence="4" id="KW-0804">Transcription</keyword>
<feature type="domain" description="Response regulatory" evidence="7">
    <location>
        <begin position="4"/>
        <end position="119"/>
    </location>
</feature>
<dbReference type="PROSITE" id="PS50110">
    <property type="entry name" value="RESPONSE_REGULATORY"/>
    <property type="match status" value="1"/>
</dbReference>
<dbReference type="InterPro" id="IPR027417">
    <property type="entry name" value="P-loop_NTPase"/>
</dbReference>
<name>A0A0B0ECU9_9BACT</name>
<evidence type="ECO:0000259" key="7">
    <source>
        <dbReference type="PROSITE" id="PS50110"/>
    </source>
</evidence>
<organism evidence="8 9">
    <name type="scientific">Candidatus Scalindua brodae</name>
    <dbReference type="NCBI Taxonomy" id="237368"/>
    <lineage>
        <taxon>Bacteria</taxon>
        <taxon>Pseudomonadati</taxon>
        <taxon>Planctomycetota</taxon>
        <taxon>Candidatus Brocadiia</taxon>
        <taxon>Candidatus Brocadiales</taxon>
        <taxon>Candidatus Scalinduaceae</taxon>
        <taxon>Candidatus Scalindua</taxon>
    </lineage>
</organism>
<dbReference type="SUPFAM" id="SSF52172">
    <property type="entry name" value="CheY-like"/>
    <property type="match status" value="1"/>
</dbReference>
<evidence type="ECO:0000313" key="9">
    <source>
        <dbReference type="Proteomes" id="UP000030652"/>
    </source>
</evidence>
<dbReference type="eggNOG" id="COG2204">
    <property type="taxonomic scope" value="Bacteria"/>
</dbReference>
<dbReference type="SUPFAM" id="SSF46689">
    <property type="entry name" value="Homeodomain-like"/>
    <property type="match status" value="1"/>
</dbReference>
<dbReference type="InterPro" id="IPR025943">
    <property type="entry name" value="Sigma_54_int_dom_ATP-bd_2"/>
</dbReference>
<dbReference type="SMART" id="SM00382">
    <property type="entry name" value="AAA"/>
    <property type="match status" value="1"/>
</dbReference>
<dbReference type="GO" id="GO:0043565">
    <property type="term" value="F:sequence-specific DNA binding"/>
    <property type="evidence" value="ECO:0007669"/>
    <property type="project" value="InterPro"/>
</dbReference>
<dbReference type="GO" id="GO:0000160">
    <property type="term" value="P:phosphorelay signal transduction system"/>
    <property type="evidence" value="ECO:0007669"/>
    <property type="project" value="InterPro"/>
</dbReference>
<dbReference type="InterPro" id="IPR001789">
    <property type="entry name" value="Sig_transdc_resp-reg_receiver"/>
</dbReference>
<evidence type="ECO:0000256" key="4">
    <source>
        <dbReference type="ARBA" id="ARBA00023163"/>
    </source>
</evidence>
<dbReference type="InterPro" id="IPR009057">
    <property type="entry name" value="Homeodomain-like_sf"/>
</dbReference>
<keyword evidence="3" id="KW-0805">Transcription regulation</keyword>
<sequence length="462" mass="52260">MVSRVLITDDEERIIRNIKVMFDGMDNIEIVKAQDLASIVDFVEREKLHLIITDLRVPKLGRLEFLRQIKSMDSELPVIVVTGDGSIETAVESMKEGAFDYIVRPFEGESLSVAVEKALKMRSLAMENRYLRKELESHYNFGNIIGNSPKILEVLLLAGDVCRTDSTVFIYGESGTGKELVARAIHFNSLRKGGPLVSINCAALPETLLESELFGYEKGAFTGAEKCKKGRFELANGGTLFLDEISEMNPVVQAKVLRLIEARELERLGGSETVKVDVRIICASNKNLEEYVKKGQFREDLYYRVNVFPIKIPPLRERPEDILQLARSFVAQFSEKMGKLSLKITKNVENLLVSSRWDGNVRELRNCMERAVILCKGSMVTEDHLPVSLVKESNSAYRNEKDNTYKMVNFDLPPEGISIDELEKHLVLQALKKSKNNKTKAAKLLGLSRGTFRYRLEKYAQN</sequence>
<dbReference type="SMART" id="SM00448">
    <property type="entry name" value="REC"/>
    <property type="match status" value="1"/>
</dbReference>
<dbReference type="InterPro" id="IPR002078">
    <property type="entry name" value="Sigma_54_int"/>
</dbReference>
<dbReference type="PROSITE" id="PS00675">
    <property type="entry name" value="SIGMA54_INTERACT_1"/>
    <property type="match status" value="1"/>
</dbReference>
<dbReference type="EMBL" id="JRYO01000257">
    <property type="protein sequence ID" value="KHE90509.1"/>
    <property type="molecule type" value="Genomic_DNA"/>
</dbReference>
<keyword evidence="1" id="KW-0547">Nucleotide-binding</keyword>
<dbReference type="PANTHER" id="PTHR32071">
    <property type="entry name" value="TRANSCRIPTIONAL REGULATORY PROTEIN"/>
    <property type="match status" value="1"/>
</dbReference>
<dbReference type="GO" id="GO:0005524">
    <property type="term" value="F:ATP binding"/>
    <property type="evidence" value="ECO:0007669"/>
    <property type="project" value="UniProtKB-KW"/>
</dbReference>
<dbReference type="Pfam" id="PF02954">
    <property type="entry name" value="HTH_8"/>
    <property type="match status" value="1"/>
</dbReference>
<gene>
    <name evidence="8" type="ORF">SCABRO_03737</name>
</gene>
<dbReference type="CDD" id="cd00009">
    <property type="entry name" value="AAA"/>
    <property type="match status" value="1"/>
</dbReference>